<feature type="transmembrane region" description="Helical" evidence="10">
    <location>
        <begin position="161"/>
        <end position="181"/>
    </location>
</feature>
<comment type="function">
    <text evidence="9 10">Fluoride-specific ion channel. Important for reducing fluoride concentration in the cell, thus reducing its toxicity.</text>
</comment>
<evidence type="ECO:0000256" key="1">
    <source>
        <dbReference type="ARBA" id="ARBA00004651"/>
    </source>
</evidence>
<comment type="caution">
    <text evidence="12">The sequence shown here is derived from an EMBL/GenBank/DDBJ whole genome shotgun (WGS) entry which is preliminary data.</text>
</comment>
<evidence type="ECO:0000256" key="2">
    <source>
        <dbReference type="ARBA" id="ARBA00022475"/>
    </source>
</evidence>
<keyword evidence="13" id="KW-1185">Reference proteome</keyword>
<dbReference type="GO" id="GO:0140114">
    <property type="term" value="P:cellular detoxification of fluoride"/>
    <property type="evidence" value="ECO:0007669"/>
    <property type="project" value="UniProtKB-UniRule"/>
</dbReference>
<dbReference type="GO" id="GO:0046872">
    <property type="term" value="F:metal ion binding"/>
    <property type="evidence" value="ECO:0007669"/>
    <property type="project" value="UniProtKB-KW"/>
</dbReference>
<dbReference type="PANTHER" id="PTHR28259">
    <property type="entry name" value="FLUORIDE EXPORT PROTEIN 1-RELATED"/>
    <property type="match status" value="1"/>
</dbReference>
<feature type="region of interest" description="Disordered" evidence="11">
    <location>
        <begin position="77"/>
        <end position="96"/>
    </location>
</feature>
<dbReference type="Proteomes" id="UP000247569">
    <property type="component" value="Unassembled WGS sequence"/>
</dbReference>
<keyword evidence="4 10" id="KW-1133">Transmembrane helix</keyword>
<keyword evidence="6 10" id="KW-0407">Ion channel</keyword>
<evidence type="ECO:0000256" key="4">
    <source>
        <dbReference type="ARBA" id="ARBA00022989"/>
    </source>
</evidence>
<proteinExistence type="inferred from homology"/>
<sequence length="219" mass="22090">MVPITAIWVAQRLLRPFPGIGALGGFTTFSTYCLEVRRLLGSGAAVQALGYLGGTVVASPGAVVLAMGVTRWTRRNRSAVDGNTTKRGPGSGRSRTVGAVAVGRPMTVPLGGVPVASVRYLVDRAVPARFAAPLPLGTLTVNIVGSALLGGLIGAGAGNGLLAAAGTGFCGALTTFSYATIRLVTDGAYAYAVGNVVLSVAAGLIAVFVAASTTQWLWT</sequence>
<evidence type="ECO:0000256" key="10">
    <source>
        <dbReference type="HAMAP-Rule" id="MF_00454"/>
    </source>
</evidence>
<feature type="transmembrane region" description="Helical" evidence="10">
    <location>
        <begin position="134"/>
        <end position="155"/>
    </location>
</feature>
<evidence type="ECO:0000313" key="12">
    <source>
        <dbReference type="EMBL" id="PXX69216.1"/>
    </source>
</evidence>
<feature type="transmembrane region" description="Helical" evidence="10">
    <location>
        <begin position="188"/>
        <end position="211"/>
    </location>
</feature>
<dbReference type="HAMAP" id="MF_00454">
    <property type="entry name" value="FluC"/>
    <property type="match status" value="1"/>
</dbReference>
<evidence type="ECO:0000256" key="9">
    <source>
        <dbReference type="ARBA" id="ARBA00049940"/>
    </source>
</evidence>
<evidence type="ECO:0000256" key="3">
    <source>
        <dbReference type="ARBA" id="ARBA00022692"/>
    </source>
</evidence>
<evidence type="ECO:0000256" key="6">
    <source>
        <dbReference type="ARBA" id="ARBA00023303"/>
    </source>
</evidence>
<name>A0A318KCF6_9NOCA</name>
<keyword evidence="2 10" id="KW-1003">Cell membrane</keyword>
<comment type="catalytic activity">
    <reaction evidence="8">
        <text>fluoride(in) = fluoride(out)</text>
        <dbReference type="Rhea" id="RHEA:76159"/>
        <dbReference type="ChEBI" id="CHEBI:17051"/>
    </reaction>
    <physiologicalReaction direction="left-to-right" evidence="8">
        <dbReference type="Rhea" id="RHEA:76160"/>
    </physiologicalReaction>
</comment>
<dbReference type="Pfam" id="PF02537">
    <property type="entry name" value="CRCB"/>
    <property type="match status" value="2"/>
</dbReference>
<keyword evidence="10" id="KW-0813">Transport</keyword>
<reference evidence="12 13" key="1">
    <citation type="submission" date="2018-05" db="EMBL/GenBank/DDBJ databases">
        <title>Genomic Encyclopedia of Type Strains, Phase IV (KMG-IV): sequencing the most valuable type-strain genomes for metagenomic binning, comparative biology and taxonomic classification.</title>
        <authorList>
            <person name="Goeker M."/>
        </authorList>
    </citation>
    <scope>NUCLEOTIDE SEQUENCE [LARGE SCALE GENOMIC DNA]</scope>
    <source>
        <strain evidence="12 13">DSM 44704</strain>
    </source>
</reference>
<keyword evidence="5 10" id="KW-0472">Membrane</keyword>
<feature type="binding site" evidence="10">
    <location>
        <position position="171"/>
    </location>
    <ligand>
        <name>Na(+)</name>
        <dbReference type="ChEBI" id="CHEBI:29101"/>
        <note>structural</note>
    </ligand>
</feature>
<keyword evidence="10" id="KW-0479">Metal-binding</keyword>
<dbReference type="EMBL" id="QJKF01000002">
    <property type="protein sequence ID" value="PXX69216.1"/>
    <property type="molecule type" value="Genomic_DNA"/>
</dbReference>
<evidence type="ECO:0000313" key="13">
    <source>
        <dbReference type="Proteomes" id="UP000247569"/>
    </source>
</evidence>
<organism evidence="12 13">
    <name type="scientific">Nocardia tenerifensis</name>
    <dbReference type="NCBI Taxonomy" id="228006"/>
    <lineage>
        <taxon>Bacteria</taxon>
        <taxon>Bacillati</taxon>
        <taxon>Actinomycetota</taxon>
        <taxon>Actinomycetes</taxon>
        <taxon>Mycobacteriales</taxon>
        <taxon>Nocardiaceae</taxon>
        <taxon>Nocardia</taxon>
    </lineage>
</organism>
<evidence type="ECO:0000256" key="8">
    <source>
        <dbReference type="ARBA" id="ARBA00035585"/>
    </source>
</evidence>
<dbReference type="GO" id="GO:0062054">
    <property type="term" value="F:fluoride channel activity"/>
    <property type="evidence" value="ECO:0007669"/>
    <property type="project" value="UniProtKB-UniRule"/>
</dbReference>
<gene>
    <name evidence="10" type="primary">fluC</name>
    <name evidence="10" type="synonym">crcB</name>
    <name evidence="12" type="ORF">DFR70_102904</name>
</gene>
<dbReference type="PANTHER" id="PTHR28259:SF1">
    <property type="entry name" value="FLUORIDE EXPORT PROTEIN 1-RELATED"/>
    <property type="match status" value="1"/>
</dbReference>
<accession>A0A318KCF6</accession>
<keyword evidence="10" id="KW-0915">Sodium</keyword>
<comment type="similarity">
    <text evidence="7 10">Belongs to the fluoride channel Fluc/FEX (TC 1.A.43) family.</text>
</comment>
<feature type="binding site" evidence="10">
    <location>
        <position position="174"/>
    </location>
    <ligand>
        <name>Na(+)</name>
        <dbReference type="ChEBI" id="CHEBI:29101"/>
        <note>structural</note>
    </ligand>
</feature>
<dbReference type="AlphaFoldDB" id="A0A318KCF6"/>
<feature type="transmembrane region" description="Helical" evidence="10">
    <location>
        <begin position="48"/>
        <end position="69"/>
    </location>
</feature>
<dbReference type="InterPro" id="IPR003691">
    <property type="entry name" value="FluC"/>
</dbReference>
<dbReference type="GO" id="GO:0005886">
    <property type="term" value="C:plasma membrane"/>
    <property type="evidence" value="ECO:0007669"/>
    <property type="project" value="UniProtKB-SubCell"/>
</dbReference>
<evidence type="ECO:0000256" key="7">
    <source>
        <dbReference type="ARBA" id="ARBA00035120"/>
    </source>
</evidence>
<dbReference type="RefSeq" id="WP_306307553.1">
    <property type="nucleotide sequence ID" value="NZ_QJKF01000002.1"/>
</dbReference>
<evidence type="ECO:0000256" key="11">
    <source>
        <dbReference type="SAM" id="MobiDB-lite"/>
    </source>
</evidence>
<keyword evidence="10" id="KW-0406">Ion transport</keyword>
<comment type="subcellular location">
    <subcellularLocation>
        <location evidence="1 10">Cell membrane</location>
        <topology evidence="1 10">Multi-pass membrane protein</topology>
    </subcellularLocation>
</comment>
<protein>
    <recommendedName>
        <fullName evidence="10">Fluoride-specific ion channel FluC</fullName>
    </recommendedName>
</protein>
<evidence type="ECO:0000256" key="5">
    <source>
        <dbReference type="ARBA" id="ARBA00023136"/>
    </source>
</evidence>
<comment type="activity regulation">
    <text evidence="10">Na(+) is not transported, but it plays an essential structural role and its presence is essential for fluoride channel function.</text>
</comment>
<keyword evidence="3 10" id="KW-0812">Transmembrane</keyword>